<proteinExistence type="predicted"/>
<dbReference type="EMBL" id="BMIK01000017">
    <property type="protein sequence ID" value="GGC41838.1"/>
    <property type="molecule type" value="Genomic_DNA"/>
</dbReference>
<organism evidence="1 2">
    <name type="scientific">Parapedobacter defluvii</name>
    <dbReference type="NCBI Taxonomy" id="2045106"/>
    <lineage>
        <taxon>Bacteria</taxon>
        <taxon>Pseudomonadati</taxon>
        <taxon>Bacteroidota</taxon>
        <taxon>Sphingobacteriia</taxon>
        <taxon>Sphingobacteriales</taxon>
        <taxon>Sphingobacteriaceae</taxon>
        <taxon>Parapedobacter</taxon>
    </lineage>
</organism>
<comment type="caution">
    <text evidence="1">The sequence shown here is derived from an EMBL/GenBank/DDBJ whole genome shotgun (WGS) entry which is preliminary data.</text>
</comment>
<name>A0ABQ1MJN0_9SPHI</name>
<accession>A0ABQ1MJN0</accession>
<sequence>MENNPLVLYRQWLMKQYVVWADAIASAAMDSFDALYHESIRLFGVSVEEMYSFVSPDGQNDGMGETYRRGKHTLRLLSYIEHTLAKRNVGITALIASLLFEITEKHKPVPLSENEYKKVLDRARSDYHQAITMADQASMKAYENHLKTLEEDQEARRFMDETWRSFSETKFNPHTIAAFGAL</sequence>
<evidence type="ECO:0000313" key="1">
    <source>
        <dbReference type="EMBL" id="GGC41838.1"/>
    </source>
</evidence>
<reference evidence="2" key="1">
    <citation type="journal article" date="2019" name="Int. J. Syst. Evol. Microbiol.">
        <title>The Global Catalogue of Microorganisms (GCM) 10K type strain sequencing project: providing services to taxonomists for standard genome sequencing and annotation.</title>
        <authorList>
            <consortium name="The Broad Institute Genomics Platform"/>
            <consortium name="The Broad Institute Genome Sequencing Center for Infectious Disease"/>
            <person name="Wu L."/>
            <person name="Ma J."/>
        </authorList>
    </citation>
    <scope>NUCLEOTIDE SEQUENCE [LARGE SCALE GENOMIC DNA]</scope>
    <source>
        <strain evidence="2">CGMCC 1.15342</strain>
    </source>
</reference>
<protein>
    <submittedName>
        <fullName evidence="1">Uncharacterized protein</fullName>
    </submittedName>
</protein>
<dbReference type="Proteomes" id="UP000597338">
    <property type="component" value="Unassembled WGS sequence"/>
</dbReference>
<keyword evidence="2" id="KW-1185">Reference proteome</keyword>
<gene>
    <name evidence="1" type="ORF">GCM10011386_37460</name>
</gene>
<evidence type="ECO:0000313" key="2">
    <source>
        <dbReference type="Proteomes" id="UP000597338"/>
    </source>
</evidence>